<evidence type="ECO:0000313" key="2">
    <source>
        <dbReference type="EMBL" id="MCR4448489.1"/>
    </source>
</evidence>
<name>A0AAW5MC26_AERVE</name>
<keyword evidence="1" id="KW-0732">Signal</keyword>
<proteinExistence type="predicted"/>
<reference evidence="2" key="1">
    <citation type="submission" date="2022-08" db="EMBL/GenBank/DDBJ databases">
        <title>A global survey of hypervirulent Aeromonas hydrophila identified this emerging pathogen in farmed fish in the lower Mekong River basin.</title>
        <authorList>
            <person name="Xu T."/>
            <person name="Rasmussen-Ivey C.R."/>
            <person name="Moen F.S."/>
            <person name="Fernandez Bravo A."/>
            <person name="Lamy B."/>
            <person name="Beaz-Hidalgo R."/>
            <person name="Khan C.D."/>
            <person name="Castro Escarpulli G."/>
            <person name="Yasin I.S.M."/>
            <person name="Figueras M.J."/>
            <person name="Azzam Sayuti M."/>
            <person name="Karim M.M."/>
            <person name="Alam K.M."/>
            <person name="Le T.T.T."/>
            <person name="Thao N.H.P."/>
            <person name="Addo S."/>
            <person name="Duodu S."/>
            <person name="Ali S."/>
            <person name="Mey S."/>
            <person name="Somony T."/>
            <person name="Liles M.R."/>
        </authorList>
    </citation>
    <scope>NUCLEOTIDE SEQUENCE</scope>
    <source>
        <strain evidence="2">0.14</strain>
    </source>
</reference>
<feature type="chain" id="PRO_5043991979" evidence="1">
    <location>
        <begin position="18"/>
        <end position="160"/>
    </location>
</feature>
<evidence type="ECO:0000256" key="1">
    <source>
        <dbReference type="SAM" id="SignalP"/>
    </source>
</evidence>
<feature type="signal peptide" evidence="1">
    <location>
        <begin position="1"/>
        <end position="17"/>
    </location>
</feature>
<comment type="caution">
    <text evidence="2">The sequence shown here is derived from an EMBL/GenBank/DDBJ whole genome shotgun (WGS) entry which is preliminary data.</text>
</comment>
<accession>A0AAW5MC26</accession>
<dbReference type="Proteomes" id="UP001204061">
    <property type="component" value="Unassembled WGS sequence"/>
</dbReference>
<evidence type="ECO:0000313" key="3">
    <source>
        <dbReference type="Proteomes" id="UP001204061"/>
    </source>
</evidence>
<organism evidence="2 3">
    <name type="scientific">Aeromonas veronii</name>
    <dbReference type="NCBI Taxonomy" id="654"/>
    <lineage>
        <taxon>Bacteria</taxon>
        <taxon>Pseudomonadati</taxon>
        <taxon>Pseudomonadota</taxon>
        <taxon>Gammaproteobacteria</taxon>
        <taxon>Aeromonadales</taxon>
        <taxon>Aeromonadaceae</taxon>
        <taxon>Aeromonas</taxon>
    </lineage>
</organism>
<sequence length="160" mass="17230">MRHALWLFMLCCSLAVAAVNNPHDFPKGALGLLQVDSLTRGELLWMQGRVGEGTYTTTDAEGRHCAIRVPVAVGKVASSGLGIDSAAGLAIVVMTPRLDAALSKGERVNSRDFTFSREAADPEADGHIVSGIAADEGFVLNSRRRWIAWLLEDKPALRCQ</sequence>
<dbReference type="EMBL" id="JANLFC010000025">
    <property type="protein sequence ID" value="MCR4448489.1"/>
    <property type="molecule type" value="Genomic_DNA"/>
</dbReference>
<dbReference type="RefSeq" id="WP_257725314.1">
    <property type="nucleotide sequence ID" value="NZ_JANLFC010000025.1"/>
</dbReference>
<dbReference type="AlphaFoldDB" id="A0AAW5MC26"/>
<protein>
    <submittedName>
        <fullName evidence="2">Uncharacterized protein</fullName>
    </submittedName>
</protein>
<gene>
    <name evidence="2" type="ORF">NS965_08870</name>
</gene>